<organism evidence="2 3">
    <name type="scientific">Symbiodinium microadriaticum</name>
    <name type="common">Dinoflagellate</name>
    <name type="synonym">Zooxanthella microadriatica</name>
    <dbReference type="NCBI Taxonomy" id="2951"/>
    <lineage>
        <taxon>Eukaryota</taxon>
        <taxon>Sar</taxon>
        <taxon>Alveolata</taxon>
        <taxon>Dinophyceae</taxon>
        <taxon>Suessiales</taxon>
        <taxon>Symbiodiniaceae</taxon>
        <taxon>Symbiodinium</taxon>
    </lineage>
</organism>
<gene>
    <name evidence="2" type="ORF">AK812_SmicGene27289</name>
</gene>
<accession>A0A1Q9D798</accession>
<name>A0A1Q9D798_SYMMI</name>
<feature type="chain" id="PRO_5012683535" evidence="1">
    <location>
        <begin position="32"/>
        <end position="624"/>
    </location>
</feature>
<sequence>MCWRVLQNTAVLCFFWRLAAHASLPFQSASGQHVSKEHYLGCLWNFRAQITLCPGSVDGSWQRGNRYSNVTSKKALNSPEDQLLTGIRCFEALILAHELQEKFLSFYTGVPRQTHAPPIEEVMWITSLTDKEQEEMLQVCPGMLVTSFFLHAELRFSLNSHDLLAQHYRGRALRVLRQLKAGNDTYELDHYRVMMRTWPVAAANAQSLQVRRMSGRETLAETRRVDIVIVACRSDLIWVDAIPSMPSLRILIIAKCREAAESPLCQRSDCIPAWHIDAQDPVEDAVHSDECGGYVYHILRHYHELAEWTIFLQDDAPRHLHLGYLNLVLKMISSGTLSALAPRLFLHLNNDRHLMYWTPCLAQITEFLGLPSSQLFSSYCCSQFLVHKSRILARSLEFYQAAFELLTKRLLGALDKCSRIPQLGPPKPPSTGQRSFQIRPCHLYEFLWHVVFGCDPVLPRREDDESLPSNLRFTLDDDTLLPLPDFSMMLYAHAPRWQSPFLQHENALETGRASRNSPDLVLAIAERMMSWLESTQNRQSLFKYLSLSAKVKVWYKEKAQAYFEAKRSCLVSLLELGDASEAVAKFLDEETAAVEAAVFEMPAKGMHCPKLFGVEGVRGNVDVD</sequence>
<dbReference type="AlphaFoldDB" id="A0A1Q9D798"/>
<protein>
    <submittedName>
        <fullName evidence="2">Uncharacterized protein</fullName>
    </submittedName>
</protein>
<proteinExistence type="predicted"/>
<dbReference type="EMBL" id="LSRX01000681">
    <property type="protein sequence ID" value="OLP91064.1"/>
    <property type="molecule type" value="Genomic_DNA"/>
</dbReference>
<reference evidence="2 3" key="1">
    <citation type="submission" date="2016-02" db="EMBL/GenBank/DDBJ databases">
        <title>Genome analysis of coral dinoflagellate symbionts highlights evolutionary adaptations to a symbiotic lifestyle.</title>
        <authorList>
            <person name="Aranda M."/>
            <person name="Li Y."/>
            <person name="Liew Y.J."/>
            <person name="Baumgarten S."/>
            <person name="Simakov O."/>
            <person name="Wilson M."/>
            <person name="Piel J."/>
            <person name="Ashoor H."/>
            <person name="Bougouffa S."/>
            <person name="Bajic V.B."/>
            <person name="Ryu T."/>
            <person name="Ravasi T."/>
            <person name="Bayer T."/>
            <person name="Micklem G."/>
            <person name="Kim H."/>
            <person name="Bhak J."/>
            <person name="Lajeunesse T.C."/>
            <person name="Voolstra C.R."/>
        </authorList>
    </citation>
    <scope>NUCLEOTIDE SEQUENCE [LARGE SCALE GENOMIC DNA]</scope>
    <source>
        <strain evidence="2 3">CCMP2467</strain>
    </source>
</reference>
<comment type="caution">
    <text evidence="2">The sequence shown here is derived from an EMBL/GenBank/DDBJ whole genome shotgun (WGS) entry which is preliminary data.</text>
</comment>
<evidence type="ECO:0000313" key="2">
    <source>
        <dbReference type="EMBL" id="OLP91064.1"/>
    </source>
</evidence>
<evidence type="ECO:0000313" key="3">
    <source>
        <dbReference type="Proteomes" id="UP000186817"/>
    </source>
</evidence>
<dbReference type="Proteomes" id="UP000186817">
    <property type="component" value="Unassembled WGS sequence"/>
</dbReference>
<feature type="signal peptide" evidence="1">
    <location>
        <begin position="1"/>
        <end position="31"/>
    </location>
</feature>
<dbReference type="PANTHER" id="PTHR37490:SF1">
    <property type="entry name" value="GLYCOSYLTRANSFERASE 2-LIKE DOMAIN-CONTAINING PROTEIN"/>
    <property type="match status" value="1"/>
</dbReference>
<dbReference type="OrthoDB" id="426718at2759"/>
<evidence type="ECO:0000256" key="1">
    <source>
        <dbReference type="SAM" id="SignalP"/>
    </source>
</evidence>
<keyword evidence="1" id="KW-0732">Signal</keyword>
<keyword evidence="3" id="KW-1185">Reference proteome</keyword>
<dbReference type="PANTHER" id="PTHR37490">
    <property type="entry name" value="EXPRESSED PROTEIN"/>
    <property type="match status" value="1"/>
</dbReference>
<dbReference type="OMA" id="THAPPIE"/>